<comment type="caution">
    <text evidence="1">The sequence shown here is derived from an EMBL/GenBank/DDBJ whole genome shotgun (WGS) entry which is preliminary data.</text>
</comment>
<sequence length="247" mass="27422">MTSFETLVEEWGKWTSKNADGGGSRIDINGEDAVFKKLGITRISYEIRDCKVESYEPQPPKTTQTIIDSITNNSDGEVTKTSTIERGRSYSTQTSVTNGFKATATAGLKLEIASAEISVEVSTSRTETVGGSKEEKTTDSITFKIPPKSKVVNYRWSTNQIARFTGKLRVSGQVGVYFNNAICNAFGDSSTDHHYKWFPSADRIVRWAFDQGYADWFIDDEGYGYFAINGKSEATIHEFIVGEPEPL</sequence>
<reference evidence="1" key="1">
    <citation type="submission" date="2021-02" db="EMBL/GenBank/DDBJ databases">
        <authorList>
            <person name="Nowell W R."/>
        </authorList>
    </citation>
    <scope>NUCLEOTIDE SEQUENCE</scope>
</reference>
<protein>
    <submittedName>
        <fullName evidence="1">Uncharacterized protein</fullName>
    </submittedName>
</protein>
<keyword evidence="3" id="KW-1185">Reference proteome</keyword>
<dbReference type="EMBL" id="CAJOBC010002258">
    <property type="protein sequence ID" value="CAF3723988.1"/>
    <property type="molecule type" value="Genomic_DNA"/>
</dbReference>
<dbReference type="EMBL" id="CAJNOQ010002258">
    <property type="protein sequence ID" value="CAF0947986.1"/>
    <property type="molecule type" value="Genomic_DNA"/>
</dbReference>
<evidence type="ECO:0000313" key="1">
    <source>
        <dbReference type="EMBL" id="CAF0947986.1"/>
    </source>
</evidence>
<dbReference type="Proteomes" id="UP000663829">
    <property type="component" value="Unassembled WGS sequence"/>
</dbReference>
<proteinExistence type="predicted"/>
<organism evidence="1 3">
    <name type="scientific">Didymodactylos carnosus</name>
    <dbReference type="NCBI Taxonomy" id="1234261"/>
    <lineage>
        <taxon>Eukaryota</taxon>
        <taxon>Metazoa</taxon>
        <taxon>Spiralia</taxon>
        <taxon>Gnathifera</taxon>
        <taxon>Rotifera</taxon>
        <taxon>Eurotatoria</taxon>
        <taxon>Bdelloidea</taxon>
        <taxon>Philodinida</taxon>
        <taxon>Philodinidae</taxon>
        <taxon>Didymodactylos</taxon>
    </lineage>
</organism>
<evidence type="ECO:0000313" key="2">
    <source>
        <dbReference type="EMBL" id="CAF3723988.1"/>
    </source>
</evidence>
<name>A0A814CTY6_9BILA</name>
<dbReference type="AlphaFoldDB" id="A0A814CTY6"/>
<dbReference type="Proteomes" id="UP000681722">
    <property type="component" value="Unassembled WGS sequence"/>
</dbReference>
<gene>
    <name evidence="1" type="ORF">GPM918_LOCUS11080</name>
    <name evidence="2" type="ORF">SRO942_LOCUS11081</name>
</gene>
<evidence type="ECO:0000313" key="3">
    <source>
        <dbReference type="Proteomes" id="UP000663829"/>
    </source>
</evidence>
<accession>A0A814CTY6</accession>
<dbReference type="SUPFAM" id="SSF56973">
    <property type="entry name" value="Aerolisin/ETX pore-forming domain"/>
    <property type="match status" value="1"/>
</dbReference>
<dbReference type="Gene3D" id="2.170.15.10">
    <property type="entry name" value="Proaerolysin, chain A, domain 3"/>
    <property type="match status" value="1"/>
</dbReference>